<keyword evidence="2" id="KW-1185">Reference proteome</keyword>
<reference evidence="1" key="1">
    <citation type="submission" date="2024-09" db="EMBL/GenBank/DDBJ databases">
        <title>Black Yeasts Isolated from many extreme environments.</title>
        <authorList>
            <person name="Coleine C."/>
            <person name="Stajich J.E."/>
            <person name="Selbmann L."/>
        </authorList>
    </citation>
    <scope>NUCLEOTIDE SEQUENCE</scope>
    <source>
        <strain evidence="1">CCFEE 5737</strain>
    </source>
</reference>
<dbReference type="EMBL" id="JAWDJW010008433">
    <property type="protein sequence ID" value="KAK3060611.1"/>
    <property type="molecule type" value="Genomic_DNA"/>
</dbReference>
<protein>
    <submittedName>
        <fullName evidence="1">Uncharacterized protein</fullName>
    </submittedName>
</protein>
<name>A0ACC3D1T0_9PEZI</name>
<comment type="caution">
    <text evidence="1">The sequence shown here is derived from an EMBL/GenBank/DDBJ whole genome shotgun (WGS) entry which is preliminary data.</text>
</comment>
<proteinExistence type="predicted"/>
<evidence type="ECO:0000313" key="2">
    <source>
        <dbReference type="Proteomes" id="UP001186974"/>
    </source>
</evidence>
<evidence type="ECO:0000313" key="1">
    <source>
        <dbReference type="EMBL" id="KAK3060611.1"/>
    </source>
</evidence>
<dbReference type="Proteomes" id="UP001186974">
    <property type="component" value="Unassembled WGS sequence"/>
</dbReference>
<gene>
    <name evidence="1" type="ORF">LTS18_008150</name>
</gene>
<organism evidence="1 2">
    <name type="scientific">Coniosporium uncinatum</name>
    <dbReference type="NCBI Taxonomy" id="93489"/>
    <lineage>
        <taxon>Eukaryota</taxon>
        <taxon>Fungi</taxon>
        <taxon>Dikarya</taxon>
        <taxon>Ascomycota</taxon>
        <taxon>Pezizomycotina</taxon>
        <taxon>Dothideomycetes</taxon>
        <taxon>Dothideomycetes incertae sedis</taxon>
        <taxon>Coniosporium</taxon>
    </lineage>
</organism>
<sequence>MSTDYASPGGSRQPALYVEPGNDSINQAQYRENQGTHDPDHVIEVPSVDSKRDHQQSGEEEARQQRAFEEMRKAEGQTSSREPLDEASLPGKAKAKFEHFVHHHNDQETVTERRR</sequence>
<accession>A0ACC3D1T0</accession>